<accession>A0AAE3ZNZ9</accession>
<name>A0AAE3ZNZ9_9ACTN</name>
<keyword evidence="3" id="KW-0325">Glycoprotein</keyword>
<keyword evidence="1" id="KW-0732">Signal</keyword>
<dbReference type="InterPro" id="IPR013517">
    <property type="entry name" value="FG-GAP"/>
</dbReference>
<gene>
    <name evidence="4" type="ORF">J2S44_002395</name>
</gene>
<keyword evidence="2" id="KW-0677">Repeat</keyword>
<dbReference type="InterPro" id="IPR028994">
    <property type="entry name" value="Integrin_alpha_N"/>
</dbReference>
<dbReference type="SUPFAM" id="SSF69318">
    <property type="entry name" value="Integrin alpha N-terminal domain"/>
    <property type="match status" value="1"/>
</dbReference>
<evidence type="ECO:0000313" key="5">
    <source>
        <dbReference type="Proteomes" id="UP001183629"/>
    </source>
</evidence>
<evidence type="ECO:0000313" key="4">
    <source>
        <dbReference type="EMBL" id="MDR7322145.1"/>
    </source>
</evidence>
<organism evidence="4 5">
    <name type="scientific">Catenuloplanes niger</name>
    <dbReference type="NCBI Taxonomy" id="587534"/>
    <lineage>
        <taxon>Bacteria</taxon>
        <taxon>Bacillati</taxon>
        <taxon>Actinomycetota</taxon>
        <taxon>Actinomycetes</taxon>
        <taxon>Micromonosporales</taxon>
        <taxon>Micromonosporaceae</taxon>
        <taxon>Catenuloplanes</taxon>
    </lineage>
</organism>
<proteinExistence type="predicted"/>
<dbReference type="Pfam" id="PF01839">
    <property type="entry name" value="FG-GAP"/>
    <property type="match status" value="1"/>
</dbReference>
<dbReference type="RefSeq" id="WP_310412071.1">
    <property type="nucleotide sequence ID" value="NZ_JAVDYC010000001.1"/>
</dbReference>
<dbReference type="Gene3D" id="2.130.10.130">
    <property type="entry name" value="Integrin alpha, N-terminal"/>
    <property type="match status" value="1"/>
</dbReference>
<evidence type="ECO:0000256" key="1">
    <source>
        <dbReference type="ARBA" id="ARBA00022729"/>
    </source>
</evidence>
<dbReference type="InterPro" id="IPR013519">
    <property type="entry name" value="Int_alpha_beta-p"/>
</dbReference>
<dbReference type="SMART" id="SM00191">
    <property type="entry name" value="Int_alpha"/>
    <property type="match status" value="2"/>
</dbReference>
<dbReference type="PROSITE" id="PS51470">
    <property type="entry name" value="FG_GAP"/>
    <property type="match status" value="1"/>
</dbReference>
<evidence type="ECO:0000256" key="3">
    <source>
        <dbReference type="ARBA" id="ARBA00023180"/>
    </source>
</evidence>
<evidence type="ECO:0000256" key="2">
    <source>
        <dbReference type="ARBA" id="ARBA00022737"/>
    </source>
</evidence>
<comment type="caution">
    <text evidence="4">The sequence shown here is derived from an EMBL/GenBank/DDBJ whole genome shotgun (WGS) entry which is preliminary data.</text>
</comment>
<dbReference type="Proteomes" id="UP001183629">
    <property type="component" value="Unassembled WGS sequence"/>
</dbReference>
<protein>
    <submittedName>
        <fullName evidence="4">Uncharacterized protein</fullName>
    </submittedName>
</protein>
<dbReference type="EMBL" id="JAVDYC010000001">
    <property type="protein sequence ID" value="MDR7322145.1"/>
    <property type="molecule type" value="Genomic_DNA"/>
</dbReference>
<keyword evidence="5" id="KW-1185">Reference proteome</keyword>
<dbReference type="AlphaFoldDB" id="A0AAE3ZNZ9"/>
<reference evidence="4 5" key="1">
    <citation type="submission" date="2023-07" db="EMBL/GenBank/DDBJ databases">
        <title>Sequencing the genomes of 1000 actinobacteria strains.</title>
        <authorList>
            <person name="Klenk H.-P."/>
        </authorList>
    </citation>
    <scope>NUCLEOTIDE SEQUENCE [LARGE SCALE GENOMIC DNA]</scope>
    <source>
        <strain evidence="4 5">DSM 44711</strain>
    </source>
</reference>
<sequence>MQYEGINTTQVLDPAVAGNNKFGAQAGDQFGYSMDIVDWDSDGCTDLLVGVPFEDLASGGRDHGMVHLIYGSPDGLGKGKVSENWTQDSDAAGFGDVAESRDNFGFSVAASRTAANQPYLLIGVPGEDTFGHWDTGLVHMLRGTMNYTLWVGDGIPGAAVADGRVGYPLNASAHDFVLSGRMASSATLRSSARRRCSAVRR</sequence>